<keyword evidence="3 5" id="KW-1133">Transmembrane helix</keyword>
<evidence type="ECO:0000256" key="2">
    <source>
        <dbReference type="ARBA" id="ARBA00022692"/>
    </source>
</evidence>
<dbReference type="Pfam" id="PF06813">
    <property type="entry name" value="Nodulin-like"/>
    <property type="match status" value="1"/>
</dbReference>
<proteinExistence type="predicted"/>
<evidence type="ECO:0000256" key="5">
    <source>
        <dbReference type="SAM" id="Phobius"/>
    </source>
</evidence>
<reference evidence="8 9" key="1">
    <citation type="journal article" date="2016" name="G3 (Bethesda)">
        <title>First Draft Assembly and Annotation of the Genome of a California Endemic Oak Quercus lobata Nee (Fagaceae).</title>
        <authorList>
            <person name="Sork V.L."/>
            <person name="Fitz-Gibbon S.T."/>
            <person name="Puiu D."/>
            <person name="Crepeau M."/>
            <person name="Gugger P.F."/>
            <person name="Sherman R."/>
            <person name="Stevens K."/>
            <person name="Langley C.H."/>
            <person name="Pellegrini M."/>
            <person name="Salzberg S.L."/>
        </authorList>
    </citation>
    <scope>NUCLEOTIDE SEQUENCE [LARGE SCALE GENOMIC DNA]</scope>
    <source>
        <strain evidence="8 9">cv. SW786</strain>
    </source>
</reference>
<evidence type="ECO:0000256" key="3">
    <source>
        <dbReference type="ARBA" id="ARBA00022989"/>
    </source>
</evidence>
<keyword evidence="4 5" id="KW-0472">Membrane</keyword>
<dbReference type="EnsemblPlants" id="QL07p042816:mrna">
    <property type="protein sequence ID" value="QL07p042816:mrna:CDS:2"/>
    <property type="gene ID" value="QL07p042816"/>
</dbReference>
<feature type="chain" id="PRO_5029804177" description="Nodulin-like domain-containing protein" evidence="6">
    <location>
        <begin position="19"/>
        <end position="261"/>
    </location>
</feature>
<evidence type="ECO:0000256" key="4">
    <source>
        <dbReference type="ARBA" id="ARBA00023136"/>
    </source>
</evidence>
<evidence type="ECO:0000313" key="9">
    <source>
        <dbReference type="Proteomes" id="UP000594261"/>
    </source>
</evidence>
<dbReference type="GO" id="GO:0016020">
    <property type="term" value="C:membrane"/>
    <property type="evidence" value="ECO:0007669"/>
    <property type="project" value="UniProtKB-SubCell"/>
</dbReference>
<name>A0A7N2M6E9_QUELO</name>
<dbReference type="AlphaFoldDB" id="A0A7N2M6E9"/>
<protein>
    <recommendedName>
        <fullName evidence="7">Nodulin-like domain-containing protein</fullName>
    </recommendedName>
</protein>
<organism evidence="8 9">
    <name type="scientific">Quercus lobata</name>
    <name type="common">Valley oak</name>
    <dbReference type="NCBI Taxonomy" id="97700"/>
    <lineage>
        <taxon>Eukaryota</taxon>
        <taxon>Viridiplantae</taxon>
        <taxon>Streptophyta</taxon>
        <taxon>Embryophyta</taxon>
        <taxon>Tracheophyta</taxon>
        <taxon>Spermatophyta</taxon>
        <taxon>Magnoliopsida</taxon>
        <taxon>eudicotyledons</taxon>
        <taxon>Gunneridae</taxon>
        <taxon>Pentapetalae</taxon>
        <taxon>rosids</taxon>
        <taxon>fabids</taxon>
        <taxon>Fagales</taxon>
        <taxon>Fagaceae</taxon>
        <taxon>Quercus</taxon>
    </lineage>
</organism>
<evidence type="ECO:0000256" key="6">
    <source>
        <dbReference type="SAM" id="SignalP"/>
    </source>
</evidence>
<reference evidence="8" key="2">
    <citation type="submission" date="2021-01" db="UniProtKB">
        <authorList>
            <consortium name="EnsemblPlants"/>
        </authorList>
    </citation>
    <scope>IDENTIFICATION</scope>
</reference>
<dbReference type="Proteomes" id="UP000594261">
    <property type="component" value="Chromosome 7"/>
</dbReference>
<feature type="transmembrane region" description="Helical" evidence="5">
    <location>
        <begin position="153"/>
        <end position="169"/>
    </location>
</feature>
<dbReference type="Gramene" id="QL07p042816:mrna">
    <property type="protein sequence ID" value="QL07p042816:mrna:CDS:2"/>
    <property type="gene ID" value="QL07p042816"/>
</dbReference>
<keyword evidence="6" id="KW-0732">Signal</keyword>
<dbReference type="EMBL" id="LRBV02000007">
    <property type="status" value="NOT_ANNOTATED_CDS"/>
    <property type="molecule type" value="Genomic_DNA"/>
</dbReference>
<sequence length="261" mass="29496">MNFLSYFVIWLTVAGRNAKPHVWQMCLYTSIGANSQSFPNTGALSTCVNNFPESRGSVLGLLKGVYWSKWCYYHTALPAFYGDNSKAVILLIAWLPPIICLVFLPAIRVMKIVQQPSEVKVFYNFLYISLGLAESLLVIIILQKKFSFTRIEYASIVLILLFLPLVIVIKEELKLWKIKDQSLNNPSQLEMVIEDAPATSERDVVSCMNNIFKPPDRGEDFTILQAIFSTDMLILLVARTCGIGGALQFRSDWKVLRLSNS</sequence>
<feature type="signal peptide" evidence="6">
    <location>
        <begin position="1"/>
        <end position="18"/>
    </location>
</feature>
<dbReference type="PANTHER" id="PTHR21576">
    <property type="entry name" value="UNCHARACTERIZED NODULIN-LIKE PROTEIN"/>
    <property type="match status" value="1"/>
</dbReference>
<keyword evidence="2 5" id="KW-0812">Transmembrane</keyword>
<keyword evidence="9" id="KW-1185">Reference proteome</keyword>
<evidence type="ECO:0000259" key="7">
    <source>
        <dbReference type="Pfam" id="PF06813"/>
    </source>
</evidence>
<dbReference type="OMA" id="GRNAKPH"/>
<evidence type="ECO:0000313" key="8">
    <source>
        <dbReference type="EnsemblPlants" id="QL07p042816:mrna:CDS:2"/>
    </source>
</evidence>
<feature type="transmembrane region" description="Helical" evidence="5">
    <location>
        <begin position="121"/>
        <end position="141"/>
    </location>
</feature>
<dbReference type="InterPro" id="IPR010658">
    <property type="entry name" value="Nodulin-like"/>
</dbReference>
<feature type="domain" description="Nodulin-like" evidence="7">
    <location>
        <begin position="1"/>
        <end position="169"/>
    </location>
</feature>
<accession>A0A7N2M6E9</accession>
<comment type="subcellular location">
    <subcellularLocation>
        <location evidence="1">Membrane</location>
        <topology evidence="1">Multi-pass membrane protein</topology>
    </subcellularLocation>
</comment>
<dbReference type="InParanoid" id="A0A7N2M6E9"/>
<dbReference type="PANTHER" id="PTHR21576:SF122">
    <property type="entry name" value="MFS TRANSPORTER"/>
    <property type="match status" value="1"/>
</dbReference>
<feature type="transmembrane region" description="Helical" evidence="5">
    <location>
        <begin position="87"/>
        <end position="109"/>
    </location>
</feature>
<evidence type="ECO:0000256" key="1">
    <source>
        <dbReference type="ARBA" id="ARBA00004141"/>
    </source>
</evidence>